<dbReference type="EMBL" id="MH179480">
    <property type="protein sequence ID" value="AWH15512.1"/>
    <property type="molecule type" value="Genomic_DNA"/>
</dbReference>
<evidence type="ECO:0000256" key="1">
    <source>
        <dbReference type="SAM" id="Phobius"/>
    </source>
</evidence>
<dbReference type="KEGG" id="vg:77935284"/>
<proteinExistence type="predicted"/>
<evidence type="ECO:0000313" key="3">
    <source>
        <dbReference type="Proteomes" id="UP000246250"/>
    </source>
</evidence>
<feature type="transmembrane region" description="Helical" evidence="1">
    <location>
        <begin position="6"/>
        <end position="26"/>
    </location>
</feature>
<keyword evidence="1" id="KW-0812">Transmembrane</keyword>
<name>A0A2S1PG16_9CAUD</name>
<keyword evidence="1" id="KW-0472">Membrane</keyword>
<accession>A0A2S1PG16</accession>
<evidence type="ECO:0000313" key="2">
    <source>
        <dbReference type="EMBL" id="AWH15512.1"/>
    </source>
</evidence>
<reference evidence="2 3" key="1">
    <citation type="submission" date="2018-04" db="EMBL/GenBank/DDBJ databases">
        <title>Complete genome sequences of new Aeromonas and Pseudomonas phages promising in phage therapy dedicated to aquaculture.</title>
        <authorList>
            <person name="Kolsut J."/>
            <person name="Wojcik E."/>
            <person name="Wojtasik A."/>
            <person name="Dastych J."/>
        </authorList>
    </citation>
    <scope>NUCLEOTIDE SEQUENCE [LARGE SCALE GENOMIC DNA]</scope>
</reference>
<protein>
    <submittedName>
        <fullName evidence="2">Uncharacterized protein</fullName>
    </submittedName>
</protein>
<organism evidence="2 3">
    <name type="scientific">Pseudomonas phage 98PfluR60PP</name>
    <dbReference type="NCBI Taxonomy" id="2163965"/>
    <lineage>
        <taxon>Viruses</taxon>
        <taxon>Duplodnaviria</taxon>
        <taxon>Heunggongvirae</taxon>
        <taxon>Uroviricota</taxon>
        <taxon>Caudoviricetes</taxon>
        <taxon>Schitoviridae</taxon>
        <taxon>Littlefixvirus</taxon>
        <taxon>Littlefixvirus 98Pflur60pp</taxon>
    </lineage>
</organism>
<dbReference type="Proteomes" id="UP000246250">
    <property type="component" value="Segment"/>
</dbReference>
<dbReference type="GeneID" id="77935284"/>
<keyword evidence="1" id="KW-1133">Transmembrane helix</keyword>
<sequence>MNITPNEAVGLLAVISVLLILFLLGISNRRKHVRTYPMTVSFFCNWSGEQFITPVRNLQHAQCYINKVNLSTVGYVCIYKDGVATHKLNVDGVWVVSP</sequence>
<dbReference type="RefSeq" id="YP_010659316.1">
    <property type="nucleotide sequence ID" value="NC_070866.1"/>
</dbReference>
<keyword evidence="3" id="KW-1185">Reference proteome</keyword>